<sequence>MSIMNFENLQVFKALELRNMTIKNRIVRSATHSMLGNLDGTISADELKMYDELASNEIGLIIAGQFFVSKDGIVAPGSNELINDNHVKHAKKIKEIVEPNDTKVIAQINHAGIEAYSQDPFGPSEFNLEDGRVAREMTIDEITRVKSDFVEAAVRAQKSGMDGVQLHAAHGYLLCEFLKPSINKRTDNYGGSSENRFRIVREILEEIKEACGEAYPVFIKIDSNDLIETATYNDDLDYMMFQFEALGIEAVEFSGSDFATKKYSDHNYFLDRALEIKGDRNIATMVVGGVRNFNDMETVLTSGVDMVSLSRPFITEPDLITRLKKGQEKSRCVSCSKCASAGRKRCILNTL</sequence>
<keyword evidence="1" id="KW-0285">Flavoprotein</keyword>
<accession>A0A267MLB1</accession>
<dbReference type="Proteomes" id="UP000216024">
    <property type="component" value="Unassembled WGS sequence"/>
</dbReference>
<proteinExistence type="predicted"/>
<evidence type="ECO:0000259" key="3">
    <source>
        <dbReference type="Pfam" id="PF00724"/>
    </source>
</evidence>
<dbReference type="Gene3D" id="3.20.20.70">
    <property type="entry name" value="Aldolase class I"/>
    <property type="match status" value="1"/>
</dbReference>
<dbReference type="InterPro" id="IPR001155">
    <property type="entry name" value="OxRdtase_FMN_N"/>
</dbReference>
<dbReference type="GO" id="GO:0010181">
    <property type="term" value="F:FMN binding"/>
    <property type="evidence" value="ECO:0007669"/>
    <property type="project" value="InterPro"/>
</dbReference>
<dbReference type="GO" id="GO:0016491">
    <property type="term" value="F:oxidoreductase activity"/>
    <property type="evidence" value="ECO:0007669"/>
    <property type="project" value="UniProtKB-KW"/>
</dbReference>
<reference evidence="4 5" key="1">
    <citation type="submission" date="2017-06" db="EMBL/GenBank/DDBJ databases">
        <title>Draft genome sequence of anaerobic fermentative bacterium Anaeromicrobium sediminis DY2726D isolated from West Pacific Ocean sediments.</title>
        <authorList>
            <person name="Zeng X."/>
        </authorList>
    </citation>
    <scope>NUCLEOTIDE SEQUENCE [LARGE SCALE GENOMIC DNA]</scope>
    <source>
        <strain evidence="4 5">DY2726D</strain>
    </source>
</reference>
<gene>
    <name evidence="4" type="ORF">CCE28_05725</name>
</gene>
<keyword evidence="2" id="KW-0560">Oxidoreductase</keyword>
<name>A0A267MLB1_9FIRM</name>
<dbReference type="AlphaFoldDB" id="A0A267MLB1"/>
<dbReference type="PANTHER" id="PTHR43656:SF2">
    <property type="entry name" value="BINDING OXIDOREDUCTASE, PUTATIVE (AFU_ORTHOLOGUE AFUA_2G08260)-RELATED"/>
    <property type="match status" value="1"/>
</dbReference>
<dbReference type="EMBL" id="NIBG01000003">
    <property type="protein sequence ID" value="PAB60394.1"/>
    <property type="molecule type" value="Genomic_DNA"/>
</dbReference>
<dbReference type="InterPro" id="IPR051799">
    <property type="entry name" value="NADH_flavin_oxidoreductase"/>
</dbReference>
<evidence type="ECO:0000313" key="5">
    <source>
        <dbReference type="Proteomes" id="UP000216024"/>
    </source>
</evidence>
<evidence type="ECO:0000313" key="4">
    <source>
        <dbReference type="EMBL" id="PAB60394.1"/>
    </source>
</evidence>
<dbReference type="Pfam" id="PF00724">
    <property type="entry name" value="Oxidored_FMN"/>
    <property type="match status" value="1"/>
</dbReference>
<evidence type="ECO:0000256" key="2">
    <source>
        <dbReference type="ARBA" id="ARBA00023002"/>
    </source>
</evidence>
<dbReference type="OrthoDB" id="9772736at2"/>
<dbReference type="InterPro" id="IPR013785">
    <property type="entry name" value="Aldolase_TIM"/>
</dbReference>
<dbReference type="PANTHER" id="PTHR43656">
    <property type="entry name" value="BINDING OXIDOREDUCTASE, PUTATIVE (AFU_ORTHOLOGUE AFUA_2G08260)-RELATED"/>
    <property type="match status" value="1"/>
</dbReference>
<dbReference type="SUPFAM" id="SSF51395">
    <property type="entry name" value="FMN-linked oxidoreductases"/>
    <property type="match status" value="1"/>
</dbReference>
<feature type="domain" description="NADH:flavin oxidoreductase/NADH oxidase N-terminal" evidence="3">
    <location>
        <begin position="11"/>
        <end position="329"/>
    </location>
</feature>
<protein>
    <recommendedName>
        <fullName evidence="3">NADH:flavin oxidoreductase/NADH oxidase N-terminal domain-containing protein</fullName>
    </recommendedName>
</protein>
<organism evidence="4 5">
    <name type="scientific">Anaeromicrobium sediminis</name>
    <dbReference type="NCBI Taxonomy" id="1478221"/>
    <lineage>
        <taxon>Bacteria</taxon>
        <taxon>Bacillati</taxon>
        <taxon>Bacillota</taxon>
        <taxon>Clostridia</taxon>
        <taxon>Peptostreptococcales</taxon>
        <taxon>Thermotaleaceae</taxon>
        <taxon>Anaeromicrobium</taxon>
    </lineage>
</organism>
<evidence type="ECO:0000256" key="1">
    <source>
        <dbReference type="ARBA" id="ARBA00022630"/>
    </source>
</evidence>
<dbReference type="CDD" id="cd02803">
    <property type="entry name" value="OYE_like_FMN_family"/>
    <property type="match status" value="1"/>
</dbReference>
<keyword evidence="5" id="KW-1185">Reference proteome</keyword>
<comment type="caution">
    <text evidence="4">The sequence shown here is derived from an EMBL/GenBank/DDBJ whole genome shotgun (WGS) entry which is preliminary data.</text>
</comment>